<dbReference type="Proteomes" id="UP000824120">
    <property type="component" value="Chromosome 4"/>
</dbReference>
<dbReference type="AlphaFoldDB" id="A0A9J5ZIZ7"/>
<proteinExistence type="predicted"/>
<accession>A0A9J5ZIZ7</accession>
<comment type="caution">
    <text evidence="1">The sequence shown here is derived from an EMBL/GenBank/DDBJ whole genome shotgun (WGS) entry which is preliminary data.</text>
</comment>
<evidence type="ECO:0008006" key="3">
    <source>
        <dbReference type="Google" id="ProtNLM"/>
    </source>
</evidence>
<evidence type="ECO:0000313" key="2">
    <source>
        <dbReference type="Proteomes" id="UP000824120"/>
    </source>
</evidence>
<name>A0A9J5ZIZ7_SOLCO</name>
<reference evidence="1 2" key="1">
    <citation type="submission" date="2020-09" db="EMBL/GenBank/DDBJ databases">
        <title>De no assembly of potato wild relative species, Solanum commersonii.</title>
        <authorList>
            <person name="Cho K."/>
        </authorList>
    </citation>
    <scope>NUCLEOTIDE SEQUENCE [LARGE SCALE GENOMIC DNA]</scope>
    <source>
        <strain evidence="1">LZ3.2</strain>
        <tissue evidence="1">Leaf</tissue>
    </source>
</reference>
<keyword evidence="2" id="KW-1185">Reference proteome</keyword>
<protein>
    <recommendedName>
        <fullName evidence="3">Reverse transcriptase domain-containing protein</fullName>
    </recommendedName>
</protein>
<gene>
    <name evidence="1" type="ORF">H5410_023408</name>
</gene>
<dbReference type="OrthoDB" id="970342at2759"/>
<organism evidence="1 2">
    <name type="scientific">Solanum commersonii</name>
    <name type="common">Commerson's wild potato</name>
    <name type="synonym">Commerson's nightshade</name>
    <dbReference type="NCBI Taxonomy" id="4109"/>
    <lineage>
        <taxon>Eukaryota</taxon>
        <taxon>Viridiplantae</taxon>
        <taxon>Streptophyta</taxon>
        <taxon>Embryophyta</taxon>
        <taxon>Tracheophyta</taxon>
        <taxon>Spermatophyta</taxon>
        <taxon>Magnoliopsida</taxon>
        <taxon>eudicotyledons</taxon>
        <taxon>Gunneridae</taxon>
        <taxon>Pentapetalae</taxon>
        <taxon>asterids</taxon>
        <taxon>lamiids</taxon>
        <taxon>Solanales</taxon>
        <taxon>Solanaceae</taxon>
        <taxon>Solanoideae</taxon>
        <taxon>Solaneae</taxon>
        <taxon>Solanum</taxon>
    </lineage>
</organism>
<evidence type="ECO:0000313" key="1">
    <source>
        <dbReference type="EMBL" id="KAG5612127.1"/>
    </source>
</evidence>
<sequence length="371" mass="42763">MRSLCFVDKARSILYFKISWVMPQSLREAYMFWSSWIVDKTIRKAWNMIPAEISWCIWTERNKRCYDGSSSPLHALKAKCLVTPVCWTKLSPGERKKNLPKVFTDLGKAYGDAWRLEGSALSPFLFVAVMDVLTRHIQREVSWCMIFVEDIVLTYVCSDSLKMSSGVSDPSKIAAELMISWRFGETLELRFRLNKTKSTYSASSVTLLPTQMWSFLREFLGSIIQENHDINEDVTHCIGAVLADLEHARPKDASNGNEDVERWMCGHIKRDRIRNKNIPNEVGVSSVADKMKEASEKVQQVDLVGLRRGRPKNEWREVIRQDMIHPQLVFRGVQRGKKRRIALQAQKQILLFTCLASAPSLRFVSVHHLKR</sequence>
<dbReference type="EMBL" id="JACXVP010000004">
    <property type="protein sequence ID" value="KAG5612127.1"/>
    <property type="molecule type" value="Genomic_DNA"/>
</dbReference>